<evidence type="ECO:0000313" key="1">
    <source>
        <dbReference type="EMBL" id="OZY39245.1"/>
    </source>
</evidence>
<name>A0A266LPK1_PSEFR</name>
<sequence>MMIFRILVSIQSSCENNRQIKSGFKDILVFIIDSDLVIDWIVRFKAISGCSTMRHTRKGLEREIKGFMSQS</sequence>
<evidence type="ECO:0000313" key="2">
    <source>
        <dbReference type="Proteomes" id="UP000216113"/>
    </source>
</evidence>
<protein>
    <submittedName>
        <fullName evidence="1">Uncharacterized protein</fullName>
    </submittedName>
</protein>
<dbReference type="Proteomes" id="UP000216113">
    <property type="component" value="Unassembled WGS sequence"/>
</dbReference>
<dbReference type="EMBL" id="NQKL01000034">
    <property type="protein sequence ID" value="OZY39245.1"/>
    <property type="molecule type" value="Genomic_DNA"/>
</dbReference>
<gene>
    <name evidence="1" type="ORF">CJF43_24020</name>
</gene>
<proteinExistence type="predicted"/>
<comment type="caution">
    <text evidence="1">The sequence shown here is derived from an EMBL/GenBank/DDBJ whole genome shotgun (WGS) entry which is preliminary data.</text>
</comment>
<reference evidence="1 2" key="1">
    <citation type="submission" date="2017-08" db="EMBL/GenBank/DDBJ databases">
        <title>Genomic and metabolic characterisation of spoilage-associated Pseudomonas species.</title>
        <authorList>
            <person name="Stanborough T."/>
            <person name="Fegan N."/>
            <person name="Powell S.M."/>
            <person name="Singh T."/>
            <person name="Tamplin M.L."/>
            <person name="Chandry P.S."/>
        </authorList>
    </citation>
    <scope>NUCLEOTIDE SEQUENCE [LARGE SCALE GENOMIC DNA]</scope>
    <source>
        <strain evidence="1 2">F1820</strain>
    </source>
</reference>
<accession>A0A266LPK1</accession>
<organism evidence="1 2">
    <name type="scientific">Pseudomonas fragi</name>
    <dbReference type="NCBI Taxonomy" id="296"/>
    <lineage>
        <taxon>Bacteria</taxon>
        <taxon>Pseudomonadati</taxon>
        <taxon>Pseudomonadota</taxon>
        <taxon>Gammaproteobacteria</taxon>
        <taxon>Pseudomonadales</taxon>
        <taxon>Pseudomonadaceae</taxon>
        <taxon>Pseudomonas</taxon>
    </lineage>
</organism>
<dbReference type="AlphaFoldDB" id="A0A266LPK1"/>